<name>X1CNW6_9ZZZZ</name>
<organism evidence="1">
    <name type="scientific">marine sediment metagenome</name>
    <dbReference type="NCBI Taxonomy" id="412755"/>
    <lineage>
        <taxon>unclassified sequences</taxon>
        <taxon>metagenomes</taxon>
        <taxon>ecological metagenomes</taxon>
    </lineage>
</organism>
<gene>
    <name evidence="1" type="ORF">S01H4_48849</name>
</gene>
<accession>X1CNW6</accession>
<sequence length="65" mass="7822">MRDPIEIIAWQMIRSMNLKELMESNMILIMMNPTLHVRYTVDELPDDMAFVEDKVYGDRRYEKGQ</sequence>
<feature type="non-terminal residue" evidence="1">
    <location>
        <position position="65"/>
    </location>
</feature>
<evidence type="ECO:0000313" key="1">
    <source>
        <dbReference type="EMBL" id="GAG94652.1"/>
    </source>
</evidence>
<dbReference type="AlphaFoldDB" id="X1CNW6"/>
<comment type="caution">
    <text evidence="1">The sequence shown here is derived from an EMBL/GenBank/DDBJ whole genome shotgun (WGS) entry which is preliminary data.</text>
</comment>
<dbReference type="EMBL" id="BART01027567">
    <property type="protein sequence ID" value="GAG94652.1"/>
    <property type="molecule type" value="Genomic_DNA"/>
</dbReference>
<proteinExistence type="predicted"/>
<reference evidence="1" key="1">
    <citation type="journal article" date="2014" name="Front. Microbiol.">
        <title>High frequency of phylogenetically diverse reductive dehalogenase-homologous genes in deep subseafloor sedimentary metagenomes.</title>
        <authorList>
            <person name="Kawai M."/>
            <person name="Futagami T."/>
            <person name="Toyoda A."/>
            <person name="Takaki Y."/>
            <person name="Nishi S."/>
            <person name="Hori S."/>
            <person name="Arai W."/>
            <person name="Tsubouchi T."/>
            <person name="Morono Y."/>
            <person name="Uchiyama I."/>
            <person name="Ito T."/>
            <person name="Fujiyama A."/>
            <person name="Inagaki F."/>
            <person name="Takami H."/>
        </authorList>
    </citation>
    <scope>NUCLEOTIDE SEQUENCE</scope>
    <source>
        <strain evidence="1">Expedition CK06-06</strain>
    </source>
</reference>
<protein>
    <submittedName>
        <fullName evidence="1">Uncharacterized protein</fullName>
    </submittedName>
</protein>